<gene>
    <name evidence="1" type="ORF">Ctob_009431</name>
</gene>
<reference evidence="2" key="1">
    <citation type="journal article" date="2015" name="PLoS Genet.">
        <title>Genome Sequence and Transcriptome Analyses of Chrysochromulina tobin: Metabolic Tools for Enhanced Algal Fitness in the Prominent Order Prymnesiales (Haptophyceae).</title>
        <authorList>
            <person name="Hovde B.T."/>
            <person name="Deodato C.R."/>
            <person name="Hunsperger H.M."/>
            <person name="Ryken S.A."/>
            <person name="Yost W."/>
            <person name="Jha R.K."/>
            <person name="Patterson J."/>
            <person name="Monnat R.J. Jr."/>
            <person name="Barlow S.B."/>
            <person name="Starkenburg S.R."/>
            <person name="Cattolico R.A."/>
        </authorList>
    </citation>
    <scope>NUCLEOTIDE SEQUENCE</scope>
    <source>
        <strain evidence="2">CCMP291</strain>
    </source>
</reference>
<proteinExistence type="predicted"/>
<evidence type="ECO:0000313" key="2">
    <source>
        <dbReference type="Proteomes" id="UP000037460"/>
    </source>
</evidence>
<protein>
    <submittedName>
        <fullName evidence="1">Uncharacterized protein</fullName>
    </submittedName>
</protein>
<dbReference type="EMBL" id="JWZX01002647">
    <property type="protein sequence ID" value="KOO27898.1"/>
    <property type="molecule type" value="Genomic_DNA"/>
</dbReference>
<keyword evidence="2" id="KW-1185">Reference proteome</keyword>
<accession>A0A0M0JNR3</accession>
<comment type="caution">
    <text evidence="1">The sequence shown here is derived from an EMBL/GenBank/DDBJ whole genome shotgun (WGS) entry which is preliminary data.</text>
</comment>
<dbReference type="Proteomes" id="UP000037460">
    <property type="component" value="Unassembled WGS sequence"/>
</dbReference>
<evidence type="ECO:0000313" key="1">
    <source>
        <dbReference type="EMBL" id="KOO27898.1"/>
    </source>
</evidence>
<organism evidence="1 2">
    <name type="scientific">Chrysochromulina tobinii</name>
    <dbReference type="NCBI Taxonomy" id="1460289"/>
    <lineage>
        <taxon>Eukaryota</taxon>
        <taxon>Haptista</taxon>
        <taxon>Haptophyta</taxon>
        <taxon>Prymnesiophyceae</taxon>
        <taxon>Prymnesiales</taxon>
        <taxon>Chrysochromulinaceae</taxon>
        <taxon>Chrysochromulina</taxon>
    </lineage>
</organism>
<sequence>MRLARVLRLLGVLDPHRDSQDASSTSAASVHRFSAYSIHPRLAKSASSQQAC</sequence>
<dbReference type="AlphaFoldDB" id="A0A0M0JNR3"/>
<name>A0A0M0JNR3_9EUKA</name>